<evidence type="ECO:0000256" key="1">
    <source>
        <dbReference type="SAM" id="MobiDB-lite"/>
    </source>
</evidence>
<protein>
    <submittedName>
        <fullName evidence="3">Cordon-bleu protein-like 1 isoform X1</fullName>
    </submittedName>
</protein>
<evidence type="ECO:0000313" key="4">
    <source>
        <dbReference type="Proteomes" id="UP000752171"/>
    </source>
</evidence>
<dbReference type="GeneID" id="103039057"/>
<dbReference type="PANTHER" id="PTHR21557:SF2">
    <property type="entry name" value="CORDON-BLEU PROTEIN-LIKE 1"/>
    <property type="match status" value="1"/>
</dbReference>
<feature type="region of interest" description="Disordered" evidence="1">
    <location>
        <begin position="1051"/>
        <end position="1139"/>
    </location>
</feature>
<dbReference type="KEGG" id="amex:103039057"/>
<feature type="compositionally biased region" description="Basic and acidic residues" evidence="1">
    <location>
        <begin position="33"/>
        <end position="44"/>
    </location>
</feature>
<feature type="compositionally biased region" description="Low complexity" evidence="1">
    <location>
        <begin position="605"/>
        <end position="616"/>
    </location>
</feature>
<dbReference type="AlphaFoldDB" id="A0A8T2LKX0"/>
<feature type="region of interest" description="Disordered" evidence="1">
    <location>
        <begin position="534"/>
        <end position="750"/>
    </location>
</feature>
<dbReference type="EMBL" id="JAICCE010000011">
    <property type="protein sequence ID" value="KAG9271524.1"/>
    <property type="molecule type" value="Genomic_DNA"/>
</dbReference>
<feature type="compositionally biased region" description="Basic and acidic residues" evidence="1">
    <location>
        <begin position="851"/>
        <end position="861"/>
    </location>
</feature>
<dbReference type="OrthoDB" id="8882621at2759"/>
<accession>A0A8T2LKX0</accession>
<sequence length="1139" mass="122851">MRVDNRAEDHWRSGPRVNPVQPSVSMDGDDQQDSPHRCPSDTRRSSKSKAPPPPPVLHGVCVSPHTAMDQKENLLEQELLLTVVLPEGVEKTTVVHGSKPMMDLLVMLCAKYHLNPSGHTIELVSTNRNHIKFKPNALIGSLEAEKVLLKPKGMEDKNKKTGPQMPEATVRMVINYKKTQKTILRVNPRIPLQELLPAICEKCEFEPRSTVLLRNVHSEDPLDLSSSLNELGLREVYARDTRGMDRNSFISQESFPPSPTHSVDIIQPGKDKLQKEKENKGLFGLFKRGSKKKQEQSSTVSAPASPVHRKQRPVSMSALSTHSPTYDSNTMPSDTPKKRRAPLPPQMISSQGLPSDLNQQTSNVQPITQPDGNQVTAALSRSSSTGSSLKRSKRKAPPPPTSPSSLSAAPDEAPQDRAVTGLPSALEEIQEKEETPMTTEALVTPVSSSPISPSPESPSPVQELLEDDSSINLSADISMDSGRAGTASPSQDSEEVEIVAPPGGSTEDVSCDLTTDGKLDVECKVNGHRAETDDVFLQPGDKADFEKRTEEASSATEKHKVMKDECTSTVDVTQEETLQDPASSRTHAVTYTQQAEPQAPPRPGPAAASGQAAQDATPTVFSLSHTHAQIQTETWCTSTELKPKSSPKELTSAVPLASSSLKRDMATSTEELHTQEVHSPETQSSMHTHAPESHSSIQTQVSERQTPTHSQTLEGNLSSPIPSATTAGNLQYITESEPKPKPSNELTRNYIPKVGMTTYTIVPQRSLDKLRFFEVELTLESPSKTEAQEVSTEGTERLDDPPRITSHATAPPQSTNGLAAPLSSSSSELSHSIPSSPASPEADGSAFTADQEGHEVKEKKVPPATRPKPASFRLPQHKRTPGSYVSSAAVRSLSVSDSGSSSTAGGSHWEALGSLWRDSYPGVTQNFPPSPPPAQWENEKETVEVQQASLSQTPLKQEEPQKPIAAFFPKESEVSGETRHSQLPCQMSQPTAGLSLEKLRSFAAPKPYSPTTQSRFAQAVSSAVKRAQSLSTSPVGQEYGRKVPLALTKRSTFGGSLDLPESPTSPDLDSEYGQRKAVSETWTPPEGCSDPAQGSPHTEAPHTEGTLKNGTTDLSSGCVVSPVTGPAPSLQDAAQCQEE</sequence>
<dbReference type="Proteomes" id="UP000752171">
    <property type="component" value="Unassembled WGS sequence"/>
</dbReference>
<comment type="caution">
    <text evidence="3">The sequence shown here is derived from an EMBL/GenBank/DDBJ whole genome shotgun (WGS) entry which is preliminary data.</text>
</comment>
<dbReference type="InterPro" id="IPR019025">
    <property type="entry name" value="Cordon-bleu_ubiquitin_domain"/>
</dbReference>
<feature type="compositionally biased region" description="Basic and acidic residues" evidence="1">
    <location>
        <begin position="541"/>
        <end position="566"/>
    </location>
</feature>
<feature type="compositionally biased region" description="Polar residues" evidence="1">
    <location>
        <begin position="347"/>
        <end position="379"/>
    </location>
</feature>
<feature type="compositionally biased region" description="Polar residues" evidence="1">
    <location>
        <begin position="944"/>
        <end position="955"/>
    </location>
</feature>
<name>A0A8T2LKX0_ASTMX</name>
<gene>
    <name evidence="3" type="primary">COBLL1</name>
    <name evidence="3" type="ORF">AMEX_G14455</name>
</gene>
<dbReference type="GO" id="GO:0003785">
    <property type="term" value="F:actin monomer binding"/>
    <property type="evidence" value="ECO:0007669"/>
    <property type="project" value="InterPro"/>
</dbReference>
<dbReference type="Gene3D" id="3.10.20.90">
    <property type="entry name" value="Phosphatidylinositol 3-kinase Catalytic Subunit, Chain A, domain 1"/>
    <property type="match status" value="1"/>
</dbReference>
<evidence type="ECO:0000259" key="2">
    <source>
        <dbReference type="Pfam" id="PF09469"/>
    </source>
</evidence>
<feature type="compositionally biased region" description="Polar residues" evidence="1">
    <location>
        <begin position="579"/>
        <end position="592"/>
    </location>
</feature>
<dbReference type="PANTHER" id="PTHR21557">
    <property type="entry name" value="CORDON-BLEU"/>
    <property type="match status" value="1"/>
</dbReference>
<feature type="compositionally biased region" description="Polar residues" evidence="1">
    <location>
        <begin position="317"/>
        <end position="333"/>
    </location>
</feature>
<dbReference type="OMA" id="ETTENRC"/>
<feature type="compositionally biased region" description="Polar residues" evidence="1">
    <location>
        <begin position="617"/>
        <end position="640"/>
    </location>
</feature>
<feature type="compositionally biased region" description="Polar residues" evidence="1">
    <location>
        <begin position="806"/>
        <end position="817"/>
    </location>
</feature>
<feature type="compositionally biased region" description="Low complexity" evidence="1">
    <location>
        <begin position="818"/>
        <end position="842"/>
    </location>
</feature>
<reference evidence="3 4" key="1">
    <citation type="submission" date="2021-07" db="EMBL/GenBank/DDBJ databases">
        <authorList>
            <person name="Imarazene B."/>
            <person name="Zahm M."/>
            <person name="Klopp C."/>
            <person name="Cabau C."/>
            <person name="Beille S."/>
            <person name="Jouanno E."/>
            <person name="Castinel A."/>
            <person name="Lluch J."/>
            <person name="Gil L."/>
            <person name="Kuchtly C."/>
            <person name="Lopez Roques C."/>
            <person name="Donnadieu C."/>
            <person name="Parrinello H."/>
            <person name="Journot L."/>
            <person name="Du K."/>
            <person name="Schartl M."/>
            <person name="Retaux S."/>
            <person name="Guiguen Y."/>
        </authorList>
    </citation>
    <scope>NUCLEOTIDE SEQUENCE [LARGE SCALE GENOMIC DNA]</scope>
    <source>
        <strain evidence="3">Pach_M1</strain>
        <tissue evidence="3">Testis</tissue>
    </source>
</reference>
<feature type="compositionally biased region" description="Basic and acidic residues" evidence="1">
    <location>
        <begin position="1"/>
        <end position="12"/>
    </location>
</feature>
<proteinExistence type="predicted"/>
<feature type="region of interest" description="Disordered" evidence="1">
    <location>
        <begin position="1"/>
        <end position="56"/>
    </location>
</feature>
<dbReference type="CTD" id="100332245"/>
<feature type="compositionally biased region" description="Low complexity" evidence="1">
    <location>
        <begin position="380"/>
        <end position="389"/>
    </location>
</feature>
<feature type="region of interest" description="Disordered" evidence="1">
    <location>
        <begin position="282"/>
        <end position="513"/>
    </location>
</feature>
<dbReference type="Pfam" id="PF09469">
    <property type="entry name" value="Cobl"/>
    <property type="match status" value="1"/>
</dbReference>
<feature type="region of interest" description="Disordered" evidence="1">
    <location>
        <begin position="777"/>
        <end position="961"/>
    </location>
</feature>
<dbReference type="InterPro" id="IPR039895">
    <property type="entry name" value="COBL-like"/>
</dbReference>
<feature type="compositionally biased region" description="Polar residues" evidence="1">
    <location>
        <begin position="680"/>
        <end position="734"/>
    </location>
</feature>
<feature type="compositionally biased region" description="Basic and acidic residues" evidence="1">
    <location>
        <begin position="661"/>
        <end position="679"/>
    </location>
</feature>
<organism evidence="3 4">
    <name type="scientific">Astyanax mexicanus</name>
    <name type="common">Blind cave fish</name>
    <name type="synonym">Astyanax fasciatus mexicanus</name>
    <dbReference type="NCBI Taxonomy" id="7994"/>
    <lineage>
        <taxon>Eukaryota</taxon>
        <taxon>Metazoa</taxon>
        <taxon>Chordata</taxon>
        <taxon>Craniata</taxon>
        <taxon>Vertebrata</taxon>
        <taxon>Euteleostomi</taxon>
        <taxon>Actinopterygii</taxon>
        <taxon>Neopterygii</taxon>
        <taxon>Teleostei</taxon>
        <taxon>Ostariophysi</taxon>
        <taxon>Characiformes</taxon>
        <taxon>Characoidei</taxon>
        <taxon>Acestrorhamphidae</taxon>
        <taxon>Acestrorhamphinae</taxon>
        <taxon>Astyanax</taxon>
    </lineage>
</organism>
<feature type="domain" description="Cordon-bleu ubiquitin-like" evidence="2">
    <location>
        <begin position="159"/>
        <end position="242"/>
    </location>
</feature>
<feature type="compositionally biased region" description="Polar residues" evidence="1">
    <location>
        <begin position="780"/>
        <end position="793"/>
    </location>
</feature>
<feature type="compositionally biased region" description="Low complexity" evidence="1">
    <location>
        <begin position="883"/>
        <end position="907"/>
    </location>
</feature>
<evidence type="ECO:0000313" key="3">
    <source>
        <dbReference type="EMBL" id="KAG9271524.1"/>
    </source>
</evidence>
<feature type="compositionally biased region" description="Polar residues" evidence="1">
    <location>
        <begin position="1106"/>
        <end position="1115"/>
    </location>
</feature>